<dbReference type="AlphaFoldDB" id="A0AA36GTS2"/>
<reference evidence="2" key="1">
    <citation type="submission" date="2023-07" db="EMBL/GenBank/DDBJ databases">
        <authorList>
            <consortium name="CYATHOMIX"/>
        </authorList>
    </citation>
    <scope>NUCLEOTIDE SEQUENCE</scope>
    <source>
        <strain evidence="2">N/A</strain>
    </source>
</reference>
<keyword evidence="1" id="KW-0472">Membrane</keyword>
<evidence type="ECO:0000256" key="1">
    <source>
        <dbReference type="SAM" id="Phobius"/>
    </source>
</evidence>
<comment type="caution">
    <text evidence="2">The sequence shown here is derived from an EMBL/GenBank/DDBJ whole genome shotgun (WGS) entry which is preliminary data.</text>
</comment>
<evidence type="ECO:0000313" key="2">
    <source>
        <dbReference type="EMBL" id="CAJ0598134.1"/>
    </source>
</evidence>
<organism evidence="2 3">
    <name type="scientific">Cylicocyclus nassatus</name>
    <name type="common">Nematode worm</name>
    <dbReference type="NCBI Taxonomy" id="53992"/>
    <lineage>
        <taxon>Eukaryota</taxon>
        <taxon>Metazoa</taxon>
        <taxon>Ecdysozoa</taxon>
        <taxon>Nematoda</taxon>
        <taxon>Chromadorea</taxon>
        <taxon>Rhabditida</taxon>
        <taxon>Rhabditina</taxon>
        <taxon>Rhabditomorpha</taxon>
        <taxon>Strongyloidea</taxon>
        <taxon>Strongylidae</taxon>
        <taxon>Cylicocyclus</taxon>
    </lineage>
</organism>
<protein>
    <submittedName>
        <fullName evidence="2">Uncharacterized protein</fullName>
    </submittedName>
</protein>
<sequence>MFSSECFHIITPSLFFCLIACVLAFRCYVGETKNHEKPNNTELCVSAKYCLKKTRKSGNDAVHIYGCDEWSECRKSILDIFGLKILEKGIFGTEMTEMAEMSYTASSETMKNEEKILTITSMC</sequence>
<proteinExistence type="predicted"/>
<dbReference type="Proteomes" id="UP001176961">
    <property type="component" value="Unassembled WGS sequence"/>
</dbReference>
<accession>A0AA36GTS2</accession>
<feature type="transmembrane region" description="Helical" evidence="1">
    <location>
        <begin position="6"/>
        <end position="29"/>
    </location>
</feature>
<keyword evidence="1" id="KW-1133">Transmembrane helix</keyword>
<name>A0AA36GTS2_CYLNA</name>
<dbReference type="EMBL" id="CATQJL010000223">
    <property type="protein sequence ID" value="CAJ0598134.1"/>
    <property type="molecule type" value="Genomic_DNA"/>
</dbReference>
<keyword evidence="1" id="KW-0812">Transmembrane</keyword>
<gene>
    <name evidence="2" type="ORF">CYNAS_LOCUS10117</name>
</gene>
<keyword evidence="3" id="KW-1185">Reference proteome</keyword>
<evidence type="ECO:0000313" key="3">
    <source>
        <dbReference type="Proteomes" id="UP001176961"/>
    </source>
</evidence>